<feature type="region of interest" description="Disordered" evidence="1">
    <location>
        <begin position="397"/>
        <end position="418"/>
    </location>
</feature>
<feature type="transmembrane region" description="Helical" evidence="2">
    <location>
        <begin position="161"/>
        <end position="178"/>
    </location>
</feature>
<dbReference type="EMBL" id="ACVN02000125">
    <property type="protein sequence ID" value="ERK59081.1"/>
    <property type="molecule type" value="Genomic_DNA"/>
</dbReference>
<keyword evidence="2" id="KW-0812">Transmembrane</keyword>
<name>U2QRC7_9ACTN</name>
<keyword evidence="2" id="KW-1133">Transmembrane helix</keyword>
<evidence type="ECO:0000313" key="3">
    <source>
        <dbReference type="EMBL" id="ERK59081.1"/>
    </source>
</evidence>
<proteinExistence type="predicted"/>
<feature type="region of interest" description="Disordered" evidence="1">
    <location>
        <begin position="76"/>
        <end position="107"/>
    </location>
</feature>
<organism evidence="3 4">
    <name type="scientific">Propionibacterium acidifaciens F0233</name>
    <dbReference type="NCBI Taxonomy" id="553198"/>
    <lineage>
        <taxon>Bacteria</taxon>
        <taxon>Bacillati</taxon>
        <taxon>Actinomycetota</taxon>
        <taxon>Actinomycetes</taxon>
        <taxon>Propionibacteriales</taxon>
        <taxon>Propionibacteriaceae</taxon>
        <taxon>Propionibacterium</taxon>
    </lineage>
</organism>
<keyword evidence="2" id="KW-0472">Membrane</keyword>
<feature type="compositionally biased region" description="Low complexity" evidence="1">
    <location>
        <begin position="397"/>
        <end position="410"/>
    </location>
</feature>
<accession>U2QRC7</accession>
<feature type="compositionally biased region" description="Basic and acidic residues" evidence="1">
    <location>
        <begin position="97"/>
        <end position="107"/>
    </location>
</feature>
<protein>
    <submittedName>
        <fullName evidence="3">Uncharacterized protein</fullName>
    </submittedName>
</protein>
<comment type="caution">
    <text evidence="3">The sequence shown here is derived from an EMBL/GenBank/DDBJ whole genome shotgun (WGS) entry which is preliminary data.</text>
</comment>
<dbReference type="Proteomes" id="UP000017052">
    <property type="component" value="Unassembled WGS sequence"/>
</dbReference>
<evidence type="ECO:0000256" key="2">
    <source>
        <dbReference type="SAM" id="Phobius"/>
    </source>
</evidence>
<sequence>MLVGMKAEATMYVSGGVATGIIAKMVERTERTVQEGLTDWRDARMRSVLTGQAGNRDAAKPVRAQKQEFKTILARPPSRSGLVGGRQRPASGAHSPPRKECDAMPRRSEPIRTASPYAYANAQEAVRRFLGRHRRIVIGAVLVLIVCAVPTVVRAPDIEGLAVYAVVCLGVSFASVVLSRRNVDGLLGILSADCCARKMLDATALLMGKRTRRRERPTWEVLYAMCSAQLGYDDIALQWADEAESSPGLSLSNRLLACNVRAVVAEHRDDRDALANVRGRVAALAVLCSNGRASVRLRRTAHLLLAWIDFDLALEDKDWQHCNELLGAMDALSSTRQQQVGAERRRGLLAEARGDLSAARDRYAFVADNGGDCCMARISSEWLDAHEGVQEATARTAGASSCAASGPGEAMGAGPERA</sequence>
<reference evidence="3" key="1">
    <citation type="submission" date="2013-08" db="EMBL/GenBank/DDBJ databases">
        <authorList>
            <person name="Durkin A.S."/>
            <person name="Haft D.R."/>
            <person name="McCorrison J."/>
            <person name="Torralba M."/>
            <person name="Gillis M."/>
            <person name="Haft D.H."/>
            <person name="Methe B."/>
            <person name="Sutton G."/>
            <person name="Nelson K.E."/>
        </authorList>
    </citation>
    <scope>NUCLEOTIDE SEQUENCE [LARGE SCALE GENOMIC DNA]</scope>
    <source>
        <strain evidence="3">F0233</strain>
    </source>
</reference>
<dbReference type="AlphaFoldDB" id="U2QRC7"/>
<evidence type="ECO:0000256" key="1">
    <source>
        <dbReference type="SAM" id="MobiDB-lite"/>
    </source>
</evidence>
<evidence type="ECO:0000313" key="4">
    <source>
        <dbReference type="Proteomes" id="UP000017052"/>
    </source>
</evidence>
<keyword evidence="4" id="KW-1185">Reference proteome</keyword>
<feature type="transmembrane region" description="Helical" evidence="2">
    <location>
        <begin position="136"/>
        <end position="155"/>
    </location>
</feature>
<gene>
    <name evidence="3" type="ORF">HMPREF0682_2814</name>
</gene>